<reference evidence="1 2" key="1">
    <citation type="submission" date="2009-04" db="EMBL/GenBank/DDBJ databases">
        <authorList>
            <person name="Qin X."/>
            <person name="Bachman B."/>
            <person name="Battles P."/>
            <person name="Bell A."/>
            <person name="Bess C."/>
            <person name="Bickham C."/>
            <person name="Chaboub L."/>
            <person name="Chen D."/>
            <person name="Coyle M."/>
            <person name="Deiros D.R."/>
            <person name="Dinh H."/>
            <person name="Forbes L."/>
            <person name="Fowler G."/>
            <person name="Francisco L."/>
            <person name="Fu Q."/>
            <person name="Gubbala S."/>
            <person name="Hale W."/>
            <person name="Han Y."/>
            <person name="Hemphill L."/>
            <person name="Highlander S.K."/>
            <person name="Hirani K."/>
            <person name="Hogues M."/>
            <person name="Jackson L."/>
            <person name="Jakkamsetti A."/>
            <person name="Javaid M."/>
            <person name="Jiang H."/>
            <person name="Korchina V."/>
            <person name="Kovar C."/>
            <person name="Lara F."/>
            <person name="Lee S."/>
            <person name="Mata R."/>
            <person name="Mathew T."/>
            <person name="Moen C."/>
            <person name="Morales K."/>
            <person name="Munidasa M."/>
            <person name="Nazareth L."/>
            <person name="Ngo R."/>
            <person name="Nguyen L."/>
            <person name="Okwuonu G."/>
            <person name="Ongeri F."/>
            <person name="Patil S."/>
            <person name="Petrosino J."/>
            <person name="Pham C."/>
            <person name="Pham P."/>
            <person name="Pu L.-L."/>
            <person name="Puazo M."/>
            <person name="Raj R."/>
            <person name="Reid J."/>
            <person name="Rouhana J."/>
            <person name="Saada N."/>
            <person name="Shang Y."/>
            <person name="Simmons D."/>
            <person name="Thornton R."/>
            <person name="Warren J."/>
            <person name="Weissenberger G."/>
            <person name="Zhang J."/>
            <person name="Zhang L."/>
            <person name="Zhou C."/>
            <person name="Zhu D."/>
            <person name="Muzny D."/>
            <person name="Worley K."/>
            <person name="Gibbs R."/>
        </authorList>
    </citation>
    <scope>NUCLEOTIDE SEQUENCE [LARGE SCALE GENOMIC DNA]</scope>
    <source>
        <strain evidence="1 2">F0268</strain>
    </source>
</reference>
<name>C2KX33_9FIRM</name>
<dbReference type="InParanoid" id="C2KX33"/>
<dbReference type="HOGENOM" id="CLU_3293371_0_0_9"/>
<dbReference type="EMBL" id="ACKX01000101">
    <property type="protein sequence ID" value="EEJ51674.1"/>
    <property type="molecule type" value="Genomic_DNA"/>
</dbReference>
<evidence type="ECO:0000313" key="1">
    <source>
        <dbReference type="EMBL" id="EEJ51674.1"/>
    </source>
</evidence>
<accession>C2KX33</accession>
<protein>
    <submittedName>
        <fullName evidence="1">Uncharacterized protein</fullName>
    </submittedName>
</protein>
<keyword evidence="2" id="KW-1185">Reference proteome</keyword>
<dbReference type="AlphaFoldDB" id="C2KX33"/>
<evidence type="ECO:0000313" key="2">
    <source>
        <dbReference type="Proteomes" id="UP000004121"/>
    </source>
</evidence>
<dbReference type="Proteomes" id="UP000004121">
    <property type="component" value="Unassembled WGS sequence"/>
</dbReference>
<comment type="caution">
    <text evidence="1">The sequence shown here is derived from an EMBL/GenBank/DDBJ whole genome shotgun (WGS) entry which is preliminary data.</text>
</comment>
<gene>
    <name evidence="1" type="ORF">HMPREF6123_1052</name>
</gene>
<sequence>MLPICPLKNKDICLRYGNPIADGIFEILHYRRDFKFHSYW</sequence>
<organism evidence="1 2">
    <name type="scientific">Oribacterium sinus F0268</name>
    <dbReference type="NCBI Taxonomy" id="585501"/>
    <lineage>
        <taxon>Bacteria</taxon>
        <taxon>Bacillati</taxon>
        <taxon>Bacillota</taxon>
        <taxon>Clostridia</taxon>
        <taxon>Lachnospirales</taxon>
        <taxon>Lachnospiraceae</taxon>
        <taxon>Oribacterium</taxon>
    </lineage>
</organism>
<dbReference type="STRING" id="585501.HMPREF6123_1052"/>
<proteinExistence type="predicted"/>